<dbReference type="EMBL" id="CP054492">
    <property type="protein sequence ID" value="QOY53060.1"/>
    <property type="molecule type" value="Genomic_DNA"/>
</dbReference>
<evidence type="ECO:0000256" key="4">
    <source>
        <dbReference type="RuleBase" id="RU004003"/>
    </source>
</evidence>
<accession>A0A7S7LX90</accession>
<organism evidence="6 7">
    <name type="scientific">Candidatus Sulfurimonas baltica</name>
    <dbReference type="NCBI Taxonomy" id="2740404"/>
    <lineage>
        <taxon>Bacteria</taxon>
        <taxon>Pseudomonadati</taxon>
        <taxon>Campylobacterota</taxon>
        <taxon>Epsilonproteobacteria</taxon>
        <taxon>Campylobacterales</taxon>
        <taxon>Sulfurimonadaceae</taxon>
        <taxon>Sulfurimonas</taxon>
    </lineage>
</organism>
<dbReference type="InterPro" id="IPR004846">
    <property type="entry name" value="T2SS/T3SS_dom"/>
</dbReference>
<evidence type="ECO:0000256" key="1">
    <source>
        <dbReference type="ARBA" id="ARBA00004370"/>
    </source>
</evidence>
<name>A0A7S7LX90_9BACT</name>
<sequence length="491" mass="53830">MVIYVQLITTILLLSGCSINTNSLSKDDYKIKDVSGAEMIKDFQSTQEKQNGDIPQIMLPSVYQEPSIFSEEKITFSAENTSLSKLLYLLSQTSGLNLVIDNDIDTNIPITMSVQDALIEEVLEIIMNISGNYYVLQGNMLHVKQFIRKNFDIPYVHSTTSFDSELGGDTLNSTQGIKGNFKLKFNNPEKSNNFYEEIENNIKSILSKDGNYALNAFTGTLTVYDKKHNVDAIEKMINSIKRKSSQQVVIQARILEVILNNGHSLGVDWSALGKSILTSGDTLAMSQTLGLSGATAGVATYNHNNFSAIISALDSAGNIDTLSNPRIKVLSGQSALITSGKLIPYWEKNLLITPATSGSPETRTITYDRRDILDGITMGVTPSIMKNGNIMLNIIPVSSSIESNAIYVDEDGVTVATAPVINIKEAGTTIYAKDNDLVMIGGLISNVKNKKVESVPLLGDIPYLGALFSRTVYTEEKRELIILLKLNIEEQ</sequence>
<dbReference type="InterPro" id="IPR001775">
    <property type="entry name" value="GspD/PilQ"/>
</dbReference>
<evidence type="ECO:0000256" key="3">
    <source>
        <dbReference type="ARBA" id="ARBA00023136"/>
    </source>
</evidence>
<comment type="similarity">
    <text evidence="4">Belongs to the bacterial secretin family.</text>
</comment>
<dbReference type="KEGG" id="sbal:HUE88_05110"/>
<keyword evidence="3" id="KW-0472">Membrane</keyword>
<dbReference type="Pfam" id="PF00263">
    <property type="entry name" value="Secretin"/>
    <property type="match status" value="1"/>
</dbReference>
<evidence type="ECO:0000313" key="6">
    <source>
        <dbReference type="EMBL" id="QOY53060.1"/>
    </source>
</evidence>
<dbReference type="AlphaFoldDB" id="A0A7S7LX90"/>
<protein>
    <recommendedName>
        <fullName evidence="5">Type II/III secretion system secretin-like domain-containing protein</fullName>
    </recommendedName>
</protein>
<keyword evidence="7" id="KW-1185">Reference proteome</keyword>
<dbReference type="GO" id="GO:0015627">
    <property type="term" value="C:type II protein secretion system complex"/>
    <property type="evidence" value="ECO:0007669"/>
    <property type="project" value="TreeGrafter"/>
</dbReference>
<dbReference type="InterPro" id="IPR050810">
    <property type="entry name" value="Bact_Secretion_Sys_Channel"/>
</dbReference>
<dbReference type="GO" id="GO:0016020">
    <property type="term" value="C:membrane"/>
    <property type="evidence" value="ECO:0007669"/>
    <property type="project" value="UniProtKB-SubCell"/>
</dbReference>
<comment type="subcellular location">
    <subcellularLocation>
        <location evidence="1">Membrane</location>
    </subcellularLocation>
</comment>
<proteinExistence type="inferred from homology"/>
<dbReference type="Gene3D" id="3.30.1370.120">
    <property type="match status" value="1"/>
</dbReference>
<evidence type="ECO:0000313" key="7">
    <source>
        <dbReference type="Proteomes" id="UP000593994"/>
    </source>
</evidence>
<dbReference type="GO" id="GO:0009306">
    <property type="term" value="P:protein secretion"/>
    <property type="evidence" value="ECO:0007669"/>
    <property type="project" value="InterPro"/>
</dbReference>
<dbReference type="RefSeq" id="WP_194371755.1">
    <property type="nucleotide sequence ID" value="NZ_CP054492.1"/>
</dbReference>
<dbReference type="PANTHER" id="PTHR30332:SF24">
    <property type="entry name" value="SECRETIN GSPD-RELATED"/>
    <property type="match status" value="1"/>
</dbReference>
<gene>
    <name evidence="6" type="ORF">HUE88_05110</name>
</gene>
<evidence type="ECO:0000256" key="2">
    <source>
        <dbReference type="ARBA" id="ARBA00022729"/>
    </source>
</evidence>
<dbReference type="PRINTS" id="PR00811">
    <property type="entry name" value="BCTERIALGSPD"/>
</dbReference>
<feature type="domain" description="Type II/III secretion system secretin-like" evidence="5">
    <location>
        <begin position="312"/>
        <end position="485"/>
    </location>
</feature>
<evidence type="ECO:0000259" key="5">
    <source>
        <dbReference type="Pfam" id="PF00263"/>
    </source>
</evidence>
<reference evidence="6 7" key="1">
    <citation type="submission" date="2020-05" db="EMBL/GenBank/DDBJ databases">
        <title>Sulfurimonas marisnigri, sp. nov., and Sulfurimonas baltica, sp. nov., manganese oxide reducing chemolithoautotrophs of the class Epsilonproteobacteria isolated from the pelagic redoxclines of the Black and Baltic Seas and emended description of the genus Sulfurimonas.</title>
        <authorList>
            <person name="Henkel J.V."/>
            <person name="Laudan C."/>
            <person name="Werner J."/>
            <person name="Neu T."/>
            <person name="Plewe S."/>
            <person name="Sproer C."/>
            <person name="Bunk B."/>
            <person name="Schulz-Vogt H.N."/>
        </authorList>
    </citation>
    <scope>NUCLEOTIDE SEQUENCE [LARGE SCALE GENOMIC DNA]</scope>
    <source>
        <strain evidence="6 7">GD2</strain>
    </source>
</reference>
<keyword evidence="2" id="KW-0732">Signal</keyword>
<dbReference type="Proteomes" id="UP000593994">
    <property type="component" value="Chromosome"/>
</dbReference>
<dbReference type="InterPro" id="IPR038591">
    <property type="entry name" value="NolW-like_sf"/>
</dbReference>
<dbReference type="PANTHER" id="PTHR30332">
    <property type="entry name" value="PROBABLE GENERAL SECRETION PATHWAY PROTEIN D"/>
    <property type="match status" value="1"/>
</dbReference>